<dbReference type="AlphaFoldDB" id="A0A420XMN6"/>
<dbReference type="NCBIfam" id="NF040618">
    <property type="entry name" value="PPA1309_fam"/>
    <property type="match status" value="1"/>
</dbReference>
<protein>
    <submittedName>
        <fullName evidence="1">Uncharacterized protein</fullName>
    </submittedName>
</protein>
<name>A0A420XMN6_9ACTN</name>
<gene>
    <name evidence="1" type="ORF">CLV35_2781</name>
</gene>
<sequence length="171" mass="18097">MDAARLAALETAALEVEQHVAADGWDAPPRLFALVPTAELLAAEPALAVQLGPADPEALTPVEQEDLPEHDTLDELLAGIGWPEGVLGAALVVERLVLPPEAEAGMPGDEQEALDWLSSHPQRQEVRVAVAVLRDGPRACVLRMRAHEEEVLRGPDLVPALAEALAATLAD</sequence>
<keyword evidence="2" id="KW-1185">Reference proteome</keyword>
<evidence type="ECO:0000313" key="2">
    <source>
        <dbReference type="Proteomes" id="UP000281955"/>
    </source>
</evidence>
<evidence type="ECO:0000313" key="1">
    <source>
        <dbReference type="EMBL" id="RKS72536.1"/>
    </source>
</evidence>
<organism evidence="1 2">
    <name type="scientific">Motilibacter peucedani</name>
    <dbReference type="NCBI Taxonomy" id="598650"/>
    <lineage>
        <taxon>Bacteria</taxon>
        <taxon>Bacillati</taxon>
        <taxon>Actinomycetota</taxon>
        <taxon>Actinomycetes</taxon>
        <taxon>Motilibacterales</taxon>
        <taxon>Motilibacteraceae</taxon>
        <taxon>Motilibacter</taxon>
    </lineage>
</organism>
<dbReference type="RefSeq" id="WP_121194067.1">
    <property type="nucleotide sequence ID" value="NZ_RBWV01000013.1"/>
</dbReference>
<dbReference type="InParanoid" id="A0A420XMN6"/>
<comment type="caution">
    <text evidence="1">The sequence shown here is derived from an EMBL/GenBank/DDBJ whole genome shotgun (WGS) entry which is preliminary data.</text>
</comment>
<dbReference type="EMBL" id="RBWV01000013">
    <property type="protein sequence ID" value="RKS72536.1"/>
    <property type="molecule type" value="Genomic_DNA"/>
</dbReference>
<dbReference type="Proteomes" id="UP000281955">
    <property type="component" value="Unassembled WGS sequence"/>
</dbReference>
<dbReference type="OrthoDB" id="3266223at2"/>
<reference evidence="1 2" key="1">
    <citation type="submission" date="2018-10" db="EMBL/GenBank/DDBJ databases">
        <title>Genomic Encyclopedia of Archaeal and Bacterial Type Strains, Phase II (KMG-II): from individual species to whole genera.</title>
        <authorList>
            <person name="Goeker M."/>
        </authorList>
    </citation>
    <scope>NUCLEOTIDE SEQUENCE [LARGE SCALE GENOMIC DNA]</scope>
    <source>
        <strain evidence="1 2">RP-AC37</strain>
    </source>
</reference>
<dbReference type="InterPro" id="IPR047681">
    <property type="entry name" value="PPA1309-like"/>
</dbReference>
<accession>A0A420XMN6</accession>
<proteinExistence type="predicted"/>